<dbReference type="EMBL" id="AZIM01002729">
    <property type="protein sequence ID" value="ETE63463.1"/>
    <property type="molecule type" value="Genomic_DNA"/>
</dbReference>
<keyword evidence="3" id="KW-0445">Lipid transport</keyword>
<dbReference type="CDD" id="cd13287">
    <property type="entry name" value="PH_ORP3_ORP6_ORP7"/>
    <property type="match status" value="1"/>
</dbReference>
<keyword evidence="2" id="KW-0813">Transport</keyword>
<feature type="region of interest" description="Disordered" evidence="5">
    <location>
        <begin position="1"/>
        <end position="42"/>
    </location>
</feature>
<gene>
    <name evidence="7" type="ORF">L345_10776</name>
</gene>
<dbReference type="GO" id="GO:0005829">
    <property type="term" value="C:cytosol"/>
    <property type="evidence" value="ECO:0007669"/>
    <property type="project" value="TreeGrafter"/>
</dbReference>
<dbReference type="GO" id="GO:0097038">
    <property type="term" value="C:perinuclear endoplasmic reticulum"/>
    <property type="evidence" value="ECO:0007669"/>
    <property type="project" value="TreeGrafter"/>
</dbReference>
<dbReference type="SUPFAM" id="SSF50729">
    <property type="entry name" value="PH domain-like"/>
    <property type="match status" value="1"/>
</dbReference>
<dbReference type="GO" id="GO:0005886">
    <property type="term" value="C:plasma membrane"/>
    <property type="evidence" value="ECO:0007669"/>
    <property type="project" value="TreeGrafter"/>
</dbReference>
<evidence type="ECO:0000256" key="1">
    <source>
        <dbReference type="ARBA" id="ARBA00008842"/>
    </source>
</evidence>
<comment type="similarity">
    <text evidence="1">Belongs to the OSBP family.</text>
</comment>
<feature type="compositionally biased region" description="Polar residues" evidence="5">
    <location>
        <begin position="12"/>
        <end position="35"/>
    </location>
</feature>
<dbReference type="GO" id="GO:0015485">
    <property type="term" value="F:cholesterol binding"/>
    <property type="evidence" value="ECO:0007669"/>
    <property type="project" value="TreeGrafter"/>
</dbReference>
<dbReference type="PANTHER" id="PTHR10972:SF76">
    <property type="entry name" value="OXYSTEROL-BINDING PROTEIN-RELATED PROTEIN 6"/>
    <property type="match status" value="1"/>
</dbReference>
<proteinExistence type="inferred from homology"/>
<dbReference type="InterPro" id="IPR041680">
    <property type="entry name" value="PH_8"/>
</dbReference>
<dbReference type="PROSITE" id="PS50003">
    <property type="entry name" value="PH_DOMAIN"/>
    <property type="match status" value="1"/>
</dbReference>
<sequence>MSSEEKAISPAHRTSTPSHKADSSSSYSQWDTRQSGHVLERNASVGSTDLIIGKQLSENEPIAVSKEPDSWEIIEGLKIGQTNVQKPDKHEGFMLKKRKWPLKGWHKRFFVLDNGMLKYSKSPIDTQKGKVHGSIDVGLSVMSIKKKARRIDLDTEEHIYHLKVKSQDSFDAWVSKLRHHRLYRQNEIVRSPRDASFHIFPSTSTTESSPATNATVLETKVSQNNFPWQPSIPCSSSLPETCTSGQSKVVAWLQESEEMDKCAEDLAHCQSNLVKLSKILQNLEILQRTQSAPSFTDMQDCSEKKNGIILASKFQKEFFIANSVDKKDKRVTRRWRTKSVSKDAKIQLQEGTALKGQFGTARRRQRLAAAVATTVSGLLSQGTSNFKDEKLYTLNMHLPYGELGALQRRVPLGKFKGQGWKTLLFNATMSPVRLHSSNPNLCADIEFQTPPTHVSDPLENPTDYIKLQEEFCLMAQKVHSLLKSAFNSIAIEKEKLKQMVTEHDFTGHNTQMIRLRQSLSQ</sequence>
<evidence type="ECO:0000313" key="7">
    <source>
        <dbReference type="EMBL" id="ETE63463.1"/>
    </source>
</evidence>
<protein>
    <recommendedName>
        <fullName evidence="6">PH domain-containing protein</fullName>
    </recommendedName>
</protein>
<organism evidence="7 8">
    <name type="scientific">Ophiophagus hannah</name>
    <name type="common">King cobra</name>
    <name type="synonym">Naja hannah</name>
    <dbReference type="NCBI Taxonomy" id="8665"/>
    <lineage>
        <taxon>Eukaryota</taxon>
        <taxon>Metazoa</taxon>
        <taxon>Chordata</taxon>
        <taxon>Craniata</taxon>
        <taxon>Vertebrata</taxon>
        <taxon>Euteleostomi</taxon>
        <taxon>Lepidosauria</taxon>
        <taxon>Squamata</taxon>
        <taxon>Bifurcata</taxon>
        <taxon>Unidentata</taxon>
        <taxon>Episquamata</taxon>
        <taxon>Toxicofera</taxon>
        <taxon>Serpentes</taxon>
        <taxon>Colubroidea</taxon>
        <taxon>Elapidae</taxon>
        <taxon>Elapinae</taxon>
        <taxon>Ophiophagus</taxon>
    </lineage>
</organism>
<dbReference type="InterPro" id="IPR001849">
    <property type="entry name" value="PH_domain"/>
</dbReference>
<dbReference type="SMART" id="SM00233">
    <property type="entry name" value="PH"/>
    <property type="match status" value="1"/>
</dbReference>
<dbReference type="AlphaFoldDB" id="V8NP85"/>
<evidence type="ECO:0000256" key="3">
    <source>
        <dbReference type="ARBA" id="ARBA00023055"/>
    </source>
</evidence>
<evidence type="ECO:0000256" key="4">
    <source>
        <dbReference type="ARBA" id="ARBA00023121"/>
    </source>
</evidence>
<feature type="non-terminal residue" evidence="7">
    <location>
        <position position="521"/>
    </location>
</feature>
<evidence type="ECO:0000256" key="2">
    <source>
        <dbReference type="ARBA" id="ARBA00022448"/>
    </source>
</evidence>
<evidence type="ECO:0000256" key="5">
    <source>
        <dbReference type="SAM" id="MobiDB-lite"/>
    </source>
</evidence>
<dbReference type="InterPro" id="IPR000648">
    <property type="entry name" value="Oxysterol-bd"/>
</dbReference>
<dbReference type="GO" id="GO:0031965">
    <property type="term" value="C:nuclear membrane"/>
    <property type="evidence" value="ECO:0007669"/>
    <property type="project" value="TreeGrafter"/>
</dbReference>
<dbReference type="InterPro" id="IPR011993">
    <property type="entry name" value="PH-like_dom_sf"/>
</dbReference>
<dbReference type="OrthoDB" id="1854502at2759"/>
<name>V8NP85_OPHHA</name>
<keyword evidence="4" id="KW-0446">Lipid-binding</keyword>
<dbReference type="GO" id="GO:0006869">
    <property type="term" value="P:lipid transport"/>
    <property type="evidence" value="ECO:0007669"/>
    <property type="project" value="UniProtKB-KW"/>
</dbReference>
<reference evidence="7 8" key="1">
    <citation type="journal article" date="2013" name="Proc. Natl. Acad. Sci. U.S.A.">
        <title>The king cobra genome reveals dynamic gene evolution and adaptation in the snake venom system.</title>
        <authorList>
            <person name="Vonk F.J."/>
            <person name="Casewell N.R."/>
            <person name="Henkel C.V."/>
            <person name="Heimberg A.M."/>
            <person name="Jansen H.J."/>
            <person name="McCleary R.J."/>
            <person name="Kerkkamp H.M."/>
            <person name="Vos R.A."/>
            <person name="Guerreiro I."/>
            <person name="Calvete J.J."/>
            <person name="Wuster W."/>
            <person name="Woods A.E."/>
            <person name="Logan J.M."/>
            <person name="Harrison R.A."/>
            <person name="Castoe T.A."/>
            <person name="de Koning A.P."/>
            <person name="Pollock D.D."/>
            <person name="Yandell M."/>
            <person name="Calderon D."/>
            <person name="Renjifo C."/>
            <person name="Currier R.B."/>
            <person name="Salgado D."/>
            <person name="Pla D."/>
            <person name="Sanz L."/>
            <person name="Hyder A.S."/>
            <person name="Ribeiro J.M."/>
            <person name="Arntzen J.W."/>
            <person name="van den Thillart G.E."/>
            <person name="Boetzer M."/>
            <person name="Pirovano W."/>
            <person name="Dirks R.P."/>
            <person name="Spaink H.P."/>
            <person name="Duboule D."/>
            <person name="McGlinn E."/>
            <person name="Kini R.M."/>
            <person name="Richardson M.K."/>
        </authorList>
    </citation>
    <scope>NUCLEOTIDE SEQUENCE</scope>
    <source>
        <tissue evidence="7">Blood</tissue>
    </source>
</reference>
<evidence type="ECO:0000259" key="6">
    <source>
        <dbReference type="PROSITE" id="PS50003"/>
    </source>
</evidence>
<dbReference type="Gene3D" id="2.30.29.30">
    <property type="entry name" value="Pleckstrin-homology domain (PH domain)/Phosphotyrosine-binding domain (PTB)"/>
    <property type="match status" value="1"/>
</dbReference>
<feature type="non-terminal residue" evidence="7">
    <location>
        <position position="1"/>
    </location>
</feature>
<dbReference type="PANTHER" id="PTHR10972">
    <property type="entry name" value="OXYSTEROL-BINDING PROTEIN-RELATED"/>
    <property type="match status" value="1"/>
</dbReference>
<keyword evidence="8" id="KW-1185">Reference proteome</keyword>
<accession>V8NP85</accession>
<dbReference type="Pfam" id="PF15409">
    <property type="entry name" value="PH_8"/>
    <property type="match status" value="1"/>
</dbReference>
<dbReference type="FunFam" id="2.30.29.30:FF:000011">
    <property type="entry name" value="Oxysterol-binding protein"/>
    <property type="match status" value="1"/>
</dbReference>
<feature type="domain" description="PH" evidence="6">
    <location>
        <begin position="87"/>
        <end position="182"/>
    </location>
</feature>
<evidence type="ECO:0000313" key="8">
    <source>
        <dbReference type="Proteomes" id="UP000018936"/>
    </source>
</evidence>
<dbReference type="Proteomes" id="UP000018936">
    <property type="component" value="Unassembled WGS sequence"/>
</dbReference>
<comment type="caution">
    <text evidence="7">The sequence shown here is derived from an EMBL/GenBank/DDBJ whole genome shotgun (WGS) entry which is preliminary data.</text>
</comment>